<dbReference type="InterPro" id="IPR003660">
    <property type="entry name" value="HAMP_dom"/>
</dbReference>
<dbReference type="CDD" id="cd00075">
    <property type="entry name" value="HATPase"/>
    <property type="match status" value="1"/>
</dbReference>
<dbReference type="SMART" id="SM00387">
    <property type="entry name" value="HATPase_c"/>
    <property type="match status" value="1"/>
</dbReference>
<evidence type="ECO:0000256" key="2">
    <source>
        <dbReference type="ARBA" id="ARBA00004236"/>
    </source>
</evidence>
<keyword evidence="5" id="KW-0808">Transferase</keyword>
<dbReference type="Pfam" id="PF00672">
    <property type="entry name" value="HAMP"/>
    <property type="match status" value="1"/>
</dbReference>
<dbReference type="InterPro" id="IPR003594">
    <property type="entry name" value="HATPase_dom"/>
</dbReference>
<keyword evidence="9" id="KW-0902">Two-component regulatory system</keyword>
<evidence type="ECO:0000256" key="6">
    <source>
        <dbReference type="ARBA" id="ARBA00022692"/>
    </source>
</evidence>
<dbReference type="GO" id="GO:0016301">
    <property type="term" value="F:kinase activity"/>
    <property type="evidence" value="ECO:0007669"/>
    <property type="project" value="UniProtKB-KW"/>
</dbReference>
<evidence type="ECO:0000259" key="13">
    <source>
        <dbReference type="PROSITE" id="PS50885"/>
    </source>
</evidence>
<name>A0ABW4FSD1_9PSEU</name>
<dbReference type="EC" id="2.7.13.3" evidence="3"/>
<keyword evidence="6 11" id="KW-0812">Transmembrane</keyword>
<dbReference type="InterPro" id="IPR036097">
    <property type="entry name" value="HisK_dim/P_sf"/>
</dbReference>
<dbReference type="Gene3D" id="3.30.565.10">
    <property type="entry name" value="Histidine kinase-like ATPase, C-terminal domain"/>
    <property type="match status" value="1"/>
</dbReference>
<dbReference type="Pfam" id="PF00512">
    <property type="entry name" value="HisKA"/>
    <property type="match status" value="1"/>
</dbReference>
<dbReference type="InterPro" id="IPR005467">
    <property type="entry name" value="His_kinase_dom"/>
</dbReference>
<evidence type="ECO:0000256" key="8">
    <source>
        <dbReference type="ARBA" id="ARBA00022989"/>
    </source>
</evidence>
<dbReference type="PANTHER" id="PTHR45436:SF5">
    <property type="entry name" value="SENSOR HISTIDINE KINASE TRCS"/>
    <property type="match status" value="1"/>
</dbReference>
<dbReference type="InterPro" id="IPR050428">
    <property type="entry name" value="TCS_sensor_his_kinase"/>
</dbReference>
<feature type="domain" description="HAMP" evidence="13">
    <location>
        <begin position="180"/>
        <end position="240"/>
    </location>
</feature>
<keyword evidence="7 14" id="KW-0418">Kinase</keyword>
<organism evidence="14 15">
    <name type="scientific">Pseudonocardia aurantiaca</name>
    <dbReference type="NCBI Taxonomy" id="75290"/>
    <lineage>
        <taxon>Bacteria</taxon>
        <taxon>Bacillati</taxon>
        <taxon>Actinomycetota</taxon>
        <taxon>Actinomycetes</taxon>
        <taxon>Pseudonocardiales</taxon>
        <taxon>Pseudonocardiaceae</taxon>
        <taxon>Pseudonocardia</taxon>
    </lineage>
</organism>
<dbReference type="PROSITE" id="PS50885">
    <property type="entry name" value="HAMP"/>
    <property type="match status" value="1"/>
</dbReference>
<dbReference type="CDD" id="cd00082">
    <property type="entry name" value="HisKA"/>
    <property type="match status" value="1"/>
</dbReference>
<evidence type="ECO:0000313" key="14">
    <source>
        <dbReference type="EMBL" id="MFD1533225.1"/>
    </source>
</evidence>
<evidence type="ECO:0000256" key="10">
    <source>
        <dbReference type="ARBA" id="ARBA00023136"/>
    </source>
</evidence>
<dbReference type="Gene3D" id="1.10.287.130">
    <property type="match status" value="1"/>
</dbReference>
<gene>
    <name evidence="14" type="ORF">ACFSCY_27760</name>
</gene>
<evidence type="ECO:0000256" key="5">
    <source>
        <dbReference type="ARBA" id="ARBA00022679"/>
    </source>
</evidence>
<sequence>MRTRSLRTRLVAAMLLLLALASTVIAVVTTIVLRQYLMRQLDDGLRVASRVIIRNDGTPSSPDAIFRSPRPPDSLTAVIRQGAVVDAQVYPRTGGAVPVPATEYADLTALVPDGRAVSADLGTLGEYRLIAATTPRGDVVVSGQSEQQLRGTVTSLVTTELIVAAGVLVVAGIAGAIVVRRELRPLERVAATAARVSRLPLDRGEVSLAERVPDADPRTEVGQVGTALNRMLDHVGSALEARHESEMQLRQFVADASHELRTPLAAIRGYAELSRRGELSADTEHSLARISSQADRMTTLVEDLLLLARLDAGRPLERGEVDLTRVVVDAVSDAHAAGPGHRWQLDVPDQPVTVPGDATRIAQVLANLLANARAHTPPGTRVTVALAADHAGAHLRVTDEGPGIAPDLLPHVFERFARGSSSRSRQNGSTGLGLAIVHAVVTAHGGTVGVSSSPGRTAFDVRLPR</sequence>
<evidence type="ECO:0000313" key="15">
    <source>
        <dbReference type="Proteomes" id="UP001597145"/>
    </source>
</evidence>
<dbReference type="SUPFAM" id="SSF47384">
    <property type="entry name" value="Homodimeric domain of signal transducing histidine kinase"/>
    <property type="match status" value="1"/>
</dbReference>
<comment type="caution">
    <text evidence="14">The sequence shown here is derived from an EMBL/GenBank/DDBJ whole genome shotgun (WGS) entry which is preliminary data.</text>
</comment>
<evidence type="ECO:0000256" key="9">
    <source>
        <dbReference type="ARBA" id="ARBA00023012"/>
    </source>
</evidence>
<keyword evidence="4" id="KW-0597">Phosphoprotein</keyword>
<dbReference type="SMART" id="SM00388">
    <property type="entry name" value="HisKA"/>
    <property type="match status" value="1"/>
</dbReference>
<evidence type="ECO:0000256" key="7">
    <source>
        <dbReference type="ARBA" id="ARBA00022777"/>
    </source>
</evidence>
<feature type="transmembrane region" description="Helical" evidence="11">
    <location>
        <begin position="161"/>
        <end position="179"/>
    </location>
</feature>
<dbReference type="CDD" id="cd06225">
    <property type="entry name" value="HAMP"/>
    <property type="match status" value="1"/>
</dbReference>
<evidence type="ECO:0000256" key="11">
    <source>
        <dbReference type="SAM" id="Phobius"/>
    </source>
</evidence>
<dbReference type="InterPro" id="IPR004358">
    <property type="entry name" value="Sig_transdc_His_kin-like_C"/>
</dbReference>
<comment type="catalytic activity">
    <reaction evidence="1">
        <text>ATP + protein L-histidine = ADP + protein N-phospho-L-histidine.</text>
        <dbReference type="EC" id="2.7.13.3"/>
    </reaction>
</comment>
<evidence type="ECO:0000256" key="4">
    <source>
        <dbReference type="ARBA" id="ARBA00022553"/>
    </source>
</evidence>
<keyword evidence="10 11" id="KW-0472">Membrane</keyword>
<reference evidence="15" key="1">
    <citation type="journal article" date="2019" name="Int. J. Syst. Evol. Microbiol.">
        <title>The Global Catalogue of Microorganisms (GCM) 10K type strain sequencing project: providing services to taxonomists for standard genome sequencing and annotation.</title>
        <authorList>
            <consortium name="The Broad Institute Genomics Platform"/>
            <consortium name="The Broad Institute Genome Sequencing Center for Infectious Disease"/>
            <person name="Wu L."/>
            <person name="Ma J."/>
        </authorList>
    </citation>
    <scope>NUCLEOTIDE SEQUENCE [LARGE SCALE GENOMIC DNA]</scope>
    <source>
        <strain evidence="15">JCM 12165</strain>
    </source>
</reference>
<keyword evidence="8 11" id="KW-1133">Transmembrane helix</keyword>
<proteinExistence type="predicted"/>
<evidence type="ECO:0000256" key="1">
    <source>
        <dbReference type="ARBA" id="ARBA00000085"/>
    </source>
</evidence>
<dbReference type="SUPFAM" id="SSF55874">
    <property type="entry name" value="ATPase domain of HSP90 chaperone/DNA topoisomerase II/histidine kinase"/>
    <property type="match status" value="1"/>
</dbReference>
<dbReference type="EMBL" id="JBHUCP010000024">
    <property type="protein sequence ID" value="MFD1533225.1"/>
    <property type="molecule type" value="Genomic_DNA"/>
</dbReference>
<dbReference type="InterPro" id="IPR036890">
    <property type="entry name" value="HATPase_C_sf"/>
</dbReference>
<protein>
    <recommendedName>
        <fullName evidence="3">histidine kinase</fullName>
        <ecNumber evidence="3">2.7.13.3</ecNumber>
    </recommendedName>
</protein>
<dbReference type="Gene3D" id="6.10.340.10">
    <property type="match status" value="1"/>
</dbReference>
<evidence type="ECO:0000256" key="3">
    <source>
        <dbReference type="ARBA" id="ARBA00012438"/>
    </source>
</evidence>
<dbReference type="InterPro" id="IPR003661">
    <property type="entry name" value="HisK_dim/P_dom"/>
</dbReference>
<comment type="subcellular location">
    <subcellularLocation>
        <location evidence="2">Cell membrane</location>
    </subcellularLocation>
</comment>
<evidence type="ECO:0000259" key="12">
    <source>
        <dbReference type="PROSITE" id="PS50109"/>
    </source>
</evidence>
<dbReference type="Proteomes" id="UP001597145">
    <property type="component" value="Unassembled WGS sequence"/>
</dbReference>
<accession>A0ABW4FSD1</accession>
<feature type="domain" description="Histidine kinase" evidence="12">
    <location>
        <begin position="255"/>
        <end position="465"/>
    </location>
</feature>
<dbReference type="PANTHER" id="PTHR45436">
    <property type="entry name" value="SENSOR HISTIDINE KINASE YKOH"/>
    <property type="match status" value="1"/>
</dbReference>
<dbReference type="Pfam" id="PF02518">
    <property type="entry name" value="HATPase_c"/>
    <property type="match status" value="1"/>
</dbReference>
<dbReference type="SMART" id="SM00304">
    <property type="entry name" value="HAMP"/>
    <property type="match status" value="1"/>
</dbReference>
<keyword evidence="15" id="KW-1185">Reference proteome</keyword>
<dbReference type="PRINTS" id="PR00344">
    <property type="entry name" value="BCTRLSENSOR"/>
</dbReference>
<dbReference type="PROSITE" id="PS50109">
    <property type="entry name" value="HIS_KIN"/>
    <property type="match status" value="1"/>
</dbReference>